<evidence type="ECO:0000256" key="1">
    <source>
        <dbReference type="ARBA" id="ARBA00023015"/>
    </source>
</evidence>
<dbReference type="InterPro" id="IPR014710">
    <property type="entry name" value="RmlC-like_jellyroll"/>
</dbReference>
<evidence type="ECO:0000256" key="3">
    <source>
        <dbReference type="ARBA" id="ARBA00023163"/>
    </source>
</evidence>
<dbReference type="InterPro" id="IPR009057">
    <property type="entry name" value="Homeodomain-like_sf"/>
</dbReference>
<dbReference type="Proteomes" id="UP000600247">
    <property type="component" value="Unassembled WGS sequence"/>
</dbReference>
<dbReference type="GO" id="GO:0003700">
    <property type="term" value="F:DNA-binding transcription factor activity"/>
    <property type="evidence" value="ECO:0007669"/>
    <property type="project" value="InterPro"/>
</dbReference>
<name>A0A917LRG9_9BACL</name>
<comment type="caution">
    <text evidence="5">The sequence shown here is derived from an EMBL/GenBank/DDBJ whole genome shotgun (WGS) entry which is preliminary data.</text>
</comment>
<dbReference type="RefSeq" id="WP_188887126.1">
    <property type="nucleotide sequence ID" value="NZ_BMHY01000001.1"/>
</dbReference>
<dbReference type="GO" id="GO:0043565">
    <property type="term" value="F:sequence-specific DNA binding"/>
    <property type="evidence" value="ECO:0007669"/>
    <property type="project" value="InterPro"/>
</dbReference>
<dbReference type="PANTHER" id="PTHR43280">
    <property type="entry name" value="ARAC-FAMILY TRANSCRIPTIONAL REGULATOR"/>
    <property type="match status" value="1"/>
</dbReference>
<evidence type="ECO:0000259" key="4">
    <source>
        <dbReference type="PROSITE" id="PS01124"/>
    </source>
</evidence>
<proteinExistence type="predicted"/>
<keyword evidence="2" id="KW-0238">DNA-binding</keyword>
<dbReference type="InterPro" id="IPR020449">
    <property type="entry name" value="Tscrpt_reg_AraC-type_HTH"/>
</dbReference>
<dbReference type="EMBL" id="BMHY01000001">
    <property type="protein sequence ID" value="GGG53330.1"/>
    <property type="molecule type" value="Genomic_DNA"/>
</dbReference>
<dbReference type="Gene3D" id="1.10.10.60">
    <property type="entry name" value="Homeodomain-like"/>
    <property type="match status" value="2"/>
</dbReference>
<organism evidence="5 6">
    <name type="scientific">Paenibacillus radicis</name>
    <name type="common">ex Gao et al. 2016</name>
    <dbReference type="NCBI Taxonomy" id="1737354"/>
    <lineage>
        <taxon>Bacteria</taxon>
        <taxon>Bacillati</taxon>
        <taxon>Bacillota</taxon>
        <taxon>Bacilli</taxon>
        <taxon>Bacillales</taxon>
        <taxon>Paenibacillaceae</taxon>
        <taxon>Paenibacillus</taxon>
    </lineage>
</organism>
<keyword evidence="1" id="KW-0805">Transcription regulation</keyword>
<dbReference type="InterPro" id="IPR037923">
    <property type="entry name" value="HTH-like"/>
</dbReference>
<dbReference type="Pfam" id="PF12833">
    <property type="entry name" value="HTH_18"/>
    <property type="match status" value="1"/>
</dbReference>
<gene>
    <name evidence="5" type="primary">ydeC</name>
    <name evidence="5" type="ORF">GCM10010918_02510</name>
</gene>
<dbReference type="SUPFAM" id="SSF51215">
    <property type="entry name" value="Regulatory protein AraC"/>
    <property type="match status" value="1"/>
</dbReference>
<keyword evidence="3" id="KW-0804">Transcription</keyword>
<dbReference type="Gene3D" id="2.60.120.10">
    <property type="entry name" value="Jelly Rolls"/>
    <property type="match status" value="1"/>
</dbReference>
<accession>A0A917LRG9</accession>
<dbReference type="AlphaFoldDB" id="A0A917LRG9"/>
<reference evidence="5 6" key="1">
    <citation type="journal article" date="2014" name="Int. J. Syst. Evol. Microbiol.">
        <title>Complete genome sequence of Corynebacterium casei LMG S-19264T (=DSM 44701T), isolated from a smear-ripened cheese.</title>
        <authorList>
            <consortium name="US DOE Joint Genome Institute (JGI-PGF)"/>
            <person name="Walter F."/>
            <person name="Albersmeier A."/>
            <person name="Kalinowski J."/>
            <person name="Ruckert C."/>
        </authorList>
    </citation>
    <scope>NUCLEOTIDE SEQUENCE [LARGE SCALE GENOMIC DNA]</scope>
    <source>
        <strain evidence="5 6">CGMCC 1.15286</strain>
    </source>
</reference>
<evidence type="ECO:0000313" key="5">
    <source>
        <dbReference type="EMBL" id="GGG53330.1"/>
    </source>
</evidence>
<dbReference type="Pfam" id="PF07883">
    <property type="entry name" value="Cupin_2"/>
    <property type="match status" value="1"/>
</dbReference>
<protein>
    <submittedName>
        <fullName evidence="5">HTH-type transcriptional regulator YdeC</fullName>
    </submittedName>
</protein>
<feature type="domain" description="HTH araC/xylS-type" evidence="4">
    <location>
        <begin position="190"/>
        <end position="288"/>
    </location>
</feature>
<dbReference type="PANTHER" id="PTHR43280:SF28">
    <property type="entry name" value="HTH-TYPE TRANSCRIPTIONAL ACTIVATOR RHAS"/>
    <property type="match status" value="1"/>
</dbReference>
<dbReference type="SUPFAM" id="SSF46689">
    <property type="entry name" value="Homeodomain-like"/>
    <property type="match status" value="2"/>
</dbReference>
<dbReference type="SMART" id="SM00342">
    <property type="entry name" value="HTH_ARAC"/>
    <property type="match status" value="1"/>
</dbReference>
<keyword evidence="6" id="KW-1185">Reference proteome</keyword>
<dbReference type="CDD" id="cd02209">
    <property type="entry name" value="cupin_XRE_C"/>
    <property type="match status" value="1"/>
</dbReference>
<evidence type="ECO:0000313" key="6">
    <source>
        <dbReference type="Proteomes" id="UP000600247"/>
    </source>
</evidence>
<dbReference type="InterPro" id="IPR018060">
    <property type="entry name" value="HTH_AraC"/>
</dbReference>
<dbReference type="PROSITE" id="PS01124">
    <property type="entry name" value="HTH_ARAC_FAMILY_2"/>
    <property type="match status" value="1"/>
</dbReference>
<dbReference type="PRINTS" id="PR00032">
    <property type="entry name" value="HTHARAC"/>
</dbReference>
<evidence type="ECO:0000256" key="2">
    <source>
        <dbReference type="ARBA" id="ARBA00023125"/>
    </source>
</evidence>
<sequence>MQLDVFSDLSEKLNYNLNNLDLYVKKGTLHTFDQLSATCHWHPDLEFISVIEGYMSFFVNGETVHLEKGSGIFVNSKRLHYGFSSDNSDCSYIVVCINSSLLGNDRWIGKQYWDEKFGSNTVDYIRLHDHVSWQQNALISLTQLYEEMHSPDCNPLQLLSMALSLCANIGDHIAEVKEHAQIDQSWIYVWKMTAFIHGNYENKIKLDDIAKAGSVSRSQCCILFDKYVGQPPNAYLIKYRIQKSCELLLHTDRSISEISISCGFQSASYYSFVFQKEMGIVPKEYRRKARC</sequence>
<dbReference type="InterPro" id="IPR013096">
    <property type="entry name" value="Cupin_2"/>
</dbReference>